<dbReference type="Proteomes" id="UP000789920">
    <property type="component" value="Unassembled WGS sequence"/>
</dbReference>
<protein>
    <submittedName>
        <fullName evidence="1">22298_t:CDS:1</fullName>
    </submittedName>
</protein>
<comment type="caution">
    <text evidence="1">The sequence shown here is derived from an EMBL/GenBank/DDBJ whole genome shotgun (WGS) entry which is preliminary data.</text>
</comment>
<evidence type="ECO:0000313" key="2">
    <source>
        <dbReference type="Proteomes" id="UP000789920"/>
    </source>
</evidence>
<sequence length="77" mass="9189">YVIDITQNNIWSGYKEPYITKNLNEVLQLPEKQPSLIRIKEIIKDLEVSRRDIQKEIKELKASDARIEEEIKKLKNH</sequence>
<feature type="non-terminal residue" evidence="1">
    <location>
        <position position="1"/>
    </location>
</feature>
<accession>A0ACA9S8Z6</accession>
<gene>
    <name evidence="1" type="ORF">RPERSI_LOCUS27828</name>
</gene>
<organism evidence="1 2">
    <name type="scientific">Racocetra persica</name>
    <dbReference type="NCBI Taxonomy" id="160502"/>
    <lineage>
        <taxon>Eukaryota</taxon>
        <taxon>Fungi</taxon>
        <taxon>Fungi incertae sedis</taxon>
        <taxon>Mucoromycota</taxon>
        <taxon>Glomeromycotina</taxon>
        <taxon>Glomeromycetes</taxon>
        <taxon>Diversisporales</taxon>
        <taxon>Gigasporaceae</taxon>
        <taxon>Racocetra</taxon>
    </lineage>
</organism>
<keyword evidence="2" id="KW-1185">Reference proteome</keyword>
<evidence type="ECO:0000313" key="1">
    <source>
        <dbReference type="EMBL" id="CAG8830499.1"/>
    </source>
</evidence>
<proteinExistence type="predicted"/>
<name>A0ACA9S8Z6_9GLOM</name>
<dbReference type="EMBL" id="CAJVQC010099276">
    <property type="protein sequence ID" value="CAG8830499.1"/>
    <property type="molecule type" value="Genomic_DNA"/>
</dbReference>
<reference evidence="1" key="1">
    <citation type="submission" date="2021-06" db="EMBL/GenBank/DDBJ databases">
        <authorList>
            <person name="Kallberg Y."/>
            <person name="Tangrot J."/>
            <person name="Rosling A."/>
        </authorList>
    </citation>
    <scope>NUCLEOTIDE SEQUENCE</scope>
    <source>
        <strain evidence="1">MA461A</strain>
    </source>
</reference>